<reference evidence="2 3" key="1">
    <citation type="submission" date="2020-04" db="EMBL/GenBank/DDBJ databases">
        <authorList>
            <person name="Alioto T."/>
            <person name="Alioto T."/>
            <person name="Gomez Garrido J."/>
        </authorList>
    </citation>
    <scope>NUCLEOTIDE SEQUENCE [LARGE SCALE GENOMIC DNA]</scope>
</reference>
<organism evidence="2 3">
    <name type="scientific">Cloeon dipterum</name>
    <dbReference type="NCBI Taxonomy" id="197152"/>
    <lineage>
        <taxon>Eukaryota</taxon>
        <taxon>Metazoa</taxon>
        <taxon>Ecdysozoa</taxon>
        <taxon>Arthropoda</taxon>
        <taxon>Hexapoda</taxon>
        <taxon>Insecta</taxon>
        <taxon>Pterygota</taxon>
        <taxon>Palaeoptera</taxon>
        <taxon>Ephemeroptera</taxon>
        <taxon>Pisciforma</taxon>
        <taxon>Baetidae</taxon>
        <taxon>Cloeon</taxon>
    </lineage>
</organism>
<dbReference type="AlphaFoldDB" id="A0A8S1E680"/>
<evidence type="ECO:0000313" key="3">
    <source>
        <dbReference type="Proteomes" id="UP000494165"/>
    </source>
</evidence>
<dbReference type="Proteomes" id="UP000494165">
    <property type="component" value="Unassembled WGS sequence"/>
</dbReference>
<gene>
    <name evidence="2" type="ORF">CLODIP_2_CD10798</name>
</gene>
<comment type="caution">
    <text evidence="2">The sequence shown here is derived from an EMBL/GenBank/DDBJ whole genome shotgun (WGS) entry which is preliminary data.</text>
</comment>
<sequence>MGRIQLKNQVEDSTNALGLTKMRLKNFKNYKTLKKITIDNIIKSLNSDYSLNEQNYIHTKLSPEMRDRVLQVILRRKNIQNKVAKYIPTLLNSHTKELNLIGILNQPSDYVCLPYVDEVLYTAACLAPNLERLNCPRAKLLWDCFHRASTYAFFSLITNFKKLQILEMQRLLVDLPDIAFLCGNLPNLKRRDFKAPQQPETAVHRKQRGDPRGHLAASAKP</sequence>
<evidence type="ECO:0000256" key="1">
    <source>
        <dbReference type="SAM" id="MobiDB-lite"/>
    </source>
</evidence>
<keyword evidence="3" id="KW-1185">Reference proteome</keyword>
<evidence type="ECO:0000313" key="2">
    <source>
        <dbReference type="EMBL" id="CAB3387919.1"/>
    </source>
</evidence>
<accession>A0A8S1E680</accession>
<dbReference type="EMBL" id="CADEPI010000648">
    <property type="protein sequence ID" value="CAB3387919.1"/>
    <property type="molecule type" value="Genomic_DNA"/>
</dbReference>
<feature type="region of interest" description="Disordered" evidence="1">
    <location>
        <begin position="193"/>
        <end position="221"/>
    </location>
</feature>
<proteinExistence type="predicted"/>
<name>A0A8S1E680_9INSE</name>
<protein>
    <submittedName>
        <fullName evidence="2">Uncharacterized protein</fullName>
    </submittedName>
</protein>